<gene>
    <name evidence="4" type="ORF">QTO34_001355</name>
</gene>
<evidence type="ECO:0000313" key="4">
    <source>
        <dbReference type="EMBL" id="KAK1338241.1"/>
    </source>
</evidence>
<dbReference type="Pfam" id="PF15779">
    <property type="entry name" value="LRRC37"/>
    <property type="match status" value="2"/>
</dbReference>
<accession>A0AA40HWI0</accession>
<feature type="region of interest" description="Disordered" evidence="1">
    <location>
        <begin position="212"/>
        <end position="278"/>
    </location>
</feature>
<dbReference type="Proteomes" id="UP001177744">
    <property type="component" value="Unassembled WGS sequence"/>
</dbReference>
<dbReference type="PANTHER" id="PTHR23045">
    <property type="entry name" value="LEUCINE-RICH REPEAT-CONTAINING PROTEIN 37A"/>
    <property type="match status" value="1"/>
</dbReference>
<feature type="region of interest" description="Disordered" evidence="1">
    <location>
        <begin position="151"/>
        <end position="173"/>
    </location>
</feature>
<dbReference type="AlphaFoldDB" id="A0AA40HWI0"/>
<feature type="domain" description="Leucine-rich repeat-containing protein 37 N-terminal" evidence="3">
    <location>
        <begin position="236"/>
        <end position="304"/>
    </location>
</feature>
<evidence type="ECO:0000256" key="1">
    <source>
        <dbReference type="SAM" id="MobiDB-lite"/>
    </source>
</evidence>
<feature type="signal peptide" evidence="2">
    <location>
        <begin position="1"/>
        <end position="27"/>
    </location>
</feature>
<feature type="region of interest" description="Disordered" evidence="1">
    <location>
        <begin position="67"/>
        <end position="109"/>
    </location>
</feature>
<dbReference type="EMBL" id="JAULJE010000010">
    <property type="protein sequence ID" value="KAK1338241.1"/>
    <property type="molecule type" value="Genomic_DNA"/>
</dbReference>
<feature type="domain" description="Leucine-rich repeat-containing protein 37 N-terminal" evidence="3">
    <location>
        <begin position="148"/>
        <end position="218"/>
    </location>
</feature>
<feature type="region of interest" description="Disordered" evidence="1">
    <location>
        <begin position="475"/>
        <end position="536"/>
    </location>
</feature>
<keyword evidence="5" id="KW-1185">Reference proteome</keyword>
<sequence length="775" mass="83975">MPVMSGRHLWASWLLFTWQLMWLQVHAPQPPALGPVLLTSIPPGPIEPGSWDQQNPICISEDHELPSFSQEASALPPEASETREASPNPQEASAQLPSQHEAQAQSTVSSEPLKAWLVHQGVPPYPECVQSSIQQKSSAPTHVCLAGVQPSPVQHKGRAQPRKSSMDVVAQPSVHREATVSPLGSGEAQHPVLPIINVKDVDLGVLITAEPPTNIEPSAADKVSAHPPKFTDKLKPPSQQETPAQPTSEADATALQQTTAPPKPPEVALPRPAPVQAQQPTLSEVTFQPLDQELTITPEPTLEADATALQQTTAPPKPSEVALPEPIPAQQPMLSEVTVQSVDLEVVKTQQQESSATVPPVTERSATMNIWCITQELPLPSHLSSEAPALKVFPLVVQRKPNVKLPVSAPSDIPVSFPSFQADYFTEVVTALDGGQMVVMQVRFPLVGSRPDPGARLHPDPGARGLTQTQGVRGLTWTQVRGFPRTRDPASPGSRGTWPHLDPGSSFTRTQGRVASLRPRGAWAHPDLGQARGTGKPQMLAAQLCRASPRHRKASDSGYPGTQGHLRLRLLGVKCCTDSKPEHTSFWMIFRTKPWLRGKPGPRESFSKVWIQDANKGPPPVQLPSPRGPGPVVRRRQGAGKEELKVASMSVQLAMKALWDEFNQLGTEVMVTKAGSSSDNHLACWAGDTAQEARKAVERNPVDLKLDQQPRTRHRQKRTGSEHTELGGGSRLGHGRNMVSIGSRRQSAEHGGHRLWWNGERGRQSKAGHCLLSLG</sequence>
<feature type="compositionally biased region" description="Polar residues" evidence="1">
    <location>
        <begin position="85"/>
        <end position="109"/>
    </location>
</feature>
<feature type="chain" id="PRO_5041409212" description="Leucine-rich repeat-containing protein 37 N-terminal domain-containing protein" evidence="2">
    <location>
        <begin position="28"/>
        <end position="775"/>
    </location>
</feature>
<evidence type="ECO:0000259" key="3">
    <source>
        <dbReference type="Pfam" id="PF15779"/>
    </source>
</evidence>
<comment type="caution">
    <text evidence="4">The sequence shown here is derived from an EMBL/GenBank/DDBJ whole genome shotgun (WGS) entry which is preliminary data.</text>
</comment>
<feature type="compositionally biased region" description="Pro residues" evidence="1">
    <location>
        <begin position="261"/>
        <end position="273"/>
    </location>
</feature>
<reference evidence="4" key="1">
    <citation type="submission" date="2023-06" db="EMBL/GenBank/DDBJ databases">
        <title>Reference genome for the Northern bat (Eptesicus nilssonii), a most northern bat species.</title>
        <authorList>
            <person name="Laine V.N."/>
            <person name="Pulliainen A.T."/>
            <person name="Lilley T.M."/>
        </authorList>
    </citation>
    <scope>NUCLEOTIDE SEQUENCE</scope>
    <source>
        <strain evidence="4">BLF_Eptnil</strain>
        <tissue evidence="4">Kidney</tissue>
    </source>
</reference>
<feature type="compositionally biased region" description="Pro residues" evidence="1">
    <location>
        <begin position="617"/>
        <end position="629"/>
    </location>
</feature>
<keyword evidence="2" id="KW-0732">Signal</keyword>
<evidence type="ECO:0000256" key="2">
    <source>
        <dbReference type="SAM" id="SignalP"/>
    </source>
</evidence>
<dbReference type="InterPro" id="IPR015753">
    <property type="entry name" value="LRRC37"/>
</dbReference>
<protein>
    <recommendedName>
        <fullName evidence="3">Leucine-rich repeat-containing protein 37 N-terminal domain-containing protein</fullName>
    </recommendedName>
</protein>
<dbReference type="PANTHER" id="PTHR23045:SF20">
    <property type="entry name" value="LEUCINE-RICH REPEAT-CONTAINING PROTEIN 37 N-TERMINAL DOMAIN-CONTAINING PROTEIN"/>
    <property type="match status" value="1"/>
</dbReference>
<feature type="region of interest" description="Disordered" evidence="1">
    <location>
        <begin position="704"/>
        <end position="736"/>
    </location>
</feature>
<feature type="compositionally biased region" description="Polar residues" evidence="1">
    <location>
        <begin position="237"/>
        <end position="260"/>
    </location>
</feature>
<dbReference type="InterPro" id="IPR032754">
    <property type="entry name" value="LRRC37_N"/>
</dbReference>
<evidence type="ECO:0000313" key="5">
    <source>
        <dbReference type="Proteomes" id="UP001177744"/>
    </source>
</evidence>
<feature type="region of interest" description="Disordered" evidence="1">
    <location>
        <begin position="616"/>
        <end position="640"/>
    </location>
</feature>
<proteinExistence type="predicted"/>
<organism evidence="4 5">
    <name type="scientific">Cnephaeus nilssonii</name>
    <name type="common">Northern bat</name>
    <name type="synonym">Eptesicus nilssonii</name>
    <dbReference type="NCBI Taxonomy" id="3371016"/>
    <lineage>
        <taxon>Eukaryota</taxon>
        <taxon>Metazoa</taxon>
        <taxon>Chordata</taxon>
        <taxon>Craniata</taxon>
        <taxon>Vertebrata</taxon>
        <taxon>Euteleostomi</taxon>
        <taxon>Mammalia</taxon>
        <taxon>Eutheria</taxon>
        <taxon>Laurasiatheria</taxon>
        <taxon>Chiroptera</taxon>
        <taxon>Yangochiroptera</taxon>
        <taxon>Vespertilionidae</taxon>
        <taxon>Cnephaeus</taxon>
    </lineage>
</organism>
<name>A0AA40HWI0_CNENI</name>